<feature type="compositionally biased region" description="Polar residues" evidence="1">
    <location>
        <begin position="1"/>
        <end position="16"/>
    </location>
</feature>
<protein>
    <submittedName>
        <fullName evidence="2">Uncharacterized protein</fullName>
    </submittedName>
</protein>
<organism evidence="2 3">
    <name type="scientific">Hibiscus sabdariffa</name>
    <name type="common">roselle</name>
    <dbReference type="NCBI Taxonomy" id="183260"/>
    <lineage>
        <taxon>Eukaryota</taxon>
        <taxon>Viridiplantae</taxon>
        <taxon>Streptophyta</taxon>
        <taxon>Embryophyta</taxon>
        <taxon>Tracheophyta</taxon>
        <taxon>Spermatophyta</taxon>
        <taxon>Magnoliopsida</taxon>
        <taxon>eudicotyledons</taxon>
        <taxon>Gunneridae</taxon>
        <taxon>Pentapetalae</taxon>
        <taxon>rosids</taxon>
        <taxon>malvids</taxon>
        <taxon>Malvales</taxon>
        <taxon>Malvaceae</taxon>
        <taxon>Malvoideae</taxon>
        <taxon>Hibiscus</taxon>
    </lineage>
</organism>
<name>A0ABR2G374_9ROSI</name>
<comment type="caution">
    <text evidence="2">The sequence shown here is derived from an EMBL/GenBank/DDBJ whole genome shotgun (WGS) entry which is preliminary data.</text>
</comment>
<reference evidence="2 3" key="1">
    <citation type="journal article" date="2024" name="G3 (Bethesda)">
        <title>Genome assembly of Hibiscus sabdariffa L. provides insights into metabolisms of medicinal natural products.</title>
        <authorList>
            <person name="Kim T."/>
        </authorList>
    </citation>
    <scope>NUCLEOTIDE SEQUENCE [LARGE SCALE GENOMIC DNA]</scope>
    <source>
        <strain evidence="2">TK-2024</strain>
        <tissue evidence="2">Old leaves</tissue>
    </source>
</reference>
<dbReference type="Proteomes" id="UP001472677">
    <property type="component" value="Unassembled WGS sequence"/>
</dbReference>
<proteinExistence type="predicted"/>
<evidence type="ECO:0000256" key="1">
    <source>
        <dbReference type="SAM" id="MobiDB-lite"/>
    </source>
</evidence>
<feature type="region of interest" description="Disordered" evidence="1">
    <location>
        <begin position="1"/>
        <end position="47"/>
    </location>
</feature>
<dbReference type="EMBL" id="JBBPBM010000003">
    <property type="protein sequence ID" value="KAK8593299.1"/>
    <property type="molecule type" value="Genomic_DNA"/>
</dbReference>
<gene>
    <name evidence="2" type="ORF">V6N12_045382</name>
</gene>
<evidence type="ECO:0000313" key="2">
    <source>
        <dbReference type="EMBL" id="KAK8593299.1"/>
    </source>
</evidence>
<keyword evidence="3" id="KW-1185">Reference proteome</keyword>
<evidence type="ECO:0000313" key="3">
    <source>
        <dbReference type="Proteomes" id="UP001472677"/>
    </source>
</evidence>
<accession>A0ABR2G374</accession>
<sequence length="108" mass="12408">MATLGNNVLPQITSRGQSHRMWMMDSRTQAQTGHDGSKERPRRQRSSLVLRRYLRTSQRNKWMCCVTGKDQMRDHLGPIAPYTGSKIQSYIKAIEKLPIEVHLQATVS</sequence>